<protein>
    <submittedName>
        <fullName evidence="1">Uncharacterized protein</fullName>
    </submittedName>
</protein>
<comment type="caution">
    <text evidence="1">The sequence shown here is derived from an EMBL/GenBank/DDBJ whole genome shotgun (WGS) entry which is preliminary data.</text>
</comment>
<reference evidence="1 2" key="1">
    <citation type="submission" date="2020-04" db="EMBL/GenBank/DDBJ databases">
        <title>MicrobeNet Type strains.</title>
        <authorList>
            <person name="Nicholson A.C."/>
        </authorList>
    </citation>
    <scope>NUCLEOTIDE SEQUENCE [LARGE SCALE GENOMIC DNA]</scope>
    <source>
        <strain evidence="1 2">ATCC BAA-277</strain>
    </source>
</reference>
<organism evidence="1 2">
    <name type="scientific">Actinomadura latina</name>
    <dbReference type="NCBI Taxonomy" id="163603"/>
    <lineage>
        <taxon>Bacteria</taxon>
        <taxon>Bacillati</taxon>
        <taxon>Actinomycetota</taxon>
        <taxon>Actinomycetes</taxon>
        <taxon>Streptosporangiales</taxon>
        <taxon>Thermomonosporaceae</taxon>
        <taxon>Actinomadura</taxon>
    </lineage>
</organism>
<dbReference type="Proteomes" id="UP000579250">
    <property type="component" value="Unassembled WGS sequence"/>
</dbReference>
<sequence>MRVTADQIKAMRHLLSGDVEGYEQLRAGLDPTTSPSNGALISATFFTAAERRFTESSTRTDVVEFVGNLRARSERLAADLDPRVAERLLLATFTDEEIDDIGPEVRGQHCFLLLGGLAADADYSESELDDLLATSRNLANEWLAQAS</sequence>
<gene>
    <name evidence="1" type="ORF">HGB48_34570</name>
</gene>
<dbReference type="EMBL" id="JAAXPI010000101">
    <property type="protein sequence ID" value="NKZ08828.1"/>
    <property type="molecule type" value="Genomic_DNA"/>
</dbReference>
<dbReference type="RefSeq" id="WP_067640700.1">
    <property type="nucleotide sequence ID" value="NZ_JAAXPI010000101.1"/>
</dbReference>
<keyword evidence="2" id="KW-1185">Reference proteome</keyword>
<proteinExistence type="predicted"/>
<evidence type="ECO:0000313" key="1">
    <source>
        <dbReference type="EMBL" id="NKZ08828.1"/>
    </source>
</evidence>
<accession>A0A846ZDM1</accession>
<dbReference type="AlphaFoldDB" id="A0A846ZDM1"/>
<name>A0A846ZDM1_9ACTN</name>
<evidence type="ECO:0000313" key="2">
    <source>
        <dbReference type="Proteomes" id="UP000579250"/>
    </source>
</evidence>